<feature type="compositionally biased region" description="Low complexity" evidence="2">
    <location>
        <begin position="394"/>
        <end position="408"/>
    </location>
</feature>
<dbReference type="AlphaFoldDB" id="A0AAN6D8U8"/>
<evidence type="ECO:0000313" key="4">
    <source>
        <dbReference type="EMBL" id="KAG7767409.1"/>
    </source>
</evidence>
<feature type="region of interest" description="Disordered" evidence="2">
    <location>
        <begin position="1"/>
        <end position="82"/>
    </location>
</feature>
<gene>
    <name evidence="3" type="ORF">KL933_000990</name>
    <name evidence="4" type="ORF">KL946_001508</name>
</gene>
<evidence type="ECO:0000256" key="2">
    <source>
        <dbReference type="SAM" id="MobiDB-lite"/>
    </source>
</evidence>
<name>A0AAN6D8U8_9ASCO</name>
<dbReference type="EMBL" id="JAHLUN010000003">
    <property type="protein sequence ID" value="KAG7767409.1"/>
    <property type="molecule type" value="Genomic_DNA"/>
</dbReference>
<accession>A0AAN6D8U8</accession>
<evidence type="ECO:0000256" key="1">
    <source>
        <dbReference type="SAM" id="Coils"/>
    </source>
</evidence>
<reference evidence="3 5" key="1">
    <citation type="journal article" date="2021" name="G3 (Bethesda)">
        <title>Genomic diversity, chromosomal rearrangements, and interspecies hybridization in the ogataea polymorpha species complex.</title>
        <authorList>
            <person name="Hanson S.J."/>
            <person name="Cinneide E.O."/>
            <person name="Salzberg L.I."/>
            <person name="Wolfe K.H."/>
            <person name="McGowan J."/>
            <person name="Fitzpatrick D.A."/>
            <person name="Matlin K."/>
        </authorList>
    </citation>
    <scope>NUCLEOTIDE SEQUENCE</scope>
    <source>
        <strain evidence="4">81-436-3</strain>
        <strain evidence="3">83-405-1</strain>
    </source>
</reference>
<comment type="caution">
    <text evidence="3">The sequence shown here is derived from an EMBL/GenBank/DDBJ whole genome shotgun (WGS) entry which is preliminary data.</text>
</comment>
<organism evidence="3 6">
    <name type="scientific">Ogataea haglerorum</name>
    <dbReference type="NCBI Taxonomy" id="1937702"/>
    <lineage>
        <taxon>Eukaryota</taxon>
        <taxon>Fungi</taxon>
        <taxon>Dikarya</taxon>
        <taxon>Ascomycota</taxon>
        <taxon>Saccharomycotina</taxon>
        <taxon>Pichiomycetes</taxon>
        <taxon>Pichiales</taxon>
        <taxon>Pichiaceae</taxon>
        <taxon>Ogataea</taxon>
    </lineage>
</organism>
<evidence type="ECO:0000313" key="6">
    <source>
        <dbReference type="Proteomes" id="UP000738402"/>
    </source>
</evidence>
<keyword evidence="1" id="KW-0175">Coiled coil</keyword>
<keyword evidence="5" id="KW-1185">Reference proteome</keyword>
<sequence>MSKFESSFSKRKTSDTGSNRPLRPANESQDDLVSFPPSESIQYDMGPSLEDGYKDKLFASTVPSDEQEMSTSTSSPRNNLHSVLQPPLVPSMGLVDDPLHYLKNQEIVVTSRLLATIDKHRASLQKGSRRVGRTRELLLNLFSELNQISQAMKEIYTTEQHNKIAVLTDFEHWEAKRTKIVDRIDEIENRTSEGAAYKSLLAESDRIGTEIEQLEHKLRALRAKQKQVNQQLRESKSLLDIKLNAYYESLSQIEAQEFNEIEKLLPVKGGDKQLNPASIIENYSLQLRALADMVHTAEARELSFHECCVYLEDVFGTLGSLEAALQKIIADTVPEKTELLLKELAAARRTLEQRKQQAAQSKLGFIEAIIGDEITAIENAVRTIRGEEPKPLLKTSASATSVKSARSVNSPSPSALPIKPAFSVPVASTSQVTAGSSEATNYAHAKSAFQKSKGDKKD</sequence>
<protein>
    <submittedName>
        <fullName evidence="3">Uncharacterized protein</fullName>
    </submittedName>
</protein>
<feature type="compositionally biased region" description="Polar residues" evidence="2">
    <location>
        <begin position="61"/>
        <end position="82"/>
    </location>
</feature>
<dbReference type="EMBL" id="JAHLUH010000002">
    <property type="protein sequence ID" value="KAG7729910.1"/>
    <property type="molecule type" value="Genomic_DNA"/>
</dbReference>
<evidence type="ECO:0000313" key="3">
    <source>
        <dbReference type="EMBL" id="KAG7729910.1"/>
    </source>
</evidence>
<evidence type="ECO:0000313" key="5">
    <source>
        <dbReference type="Proteomes" id="UP000697297"/>
    </source>
</evidence>
<proteinExistence type="predicted"/>
<dbReference type="Proteomes" id="UP000697297">
    <property type="component" value="Unassembled WGS sequence"/>
</dbReference>
<feature type="region of interest" description="Disordered" evidence="2">
    <location>
        <begin position="392"/>
        <end position="420"/>
    </location>
</feature>
<feature type="coiled-coil region" evidence="1">
    <location>
        <begin position="197"/>
        <end position="238"/>
    </location>
</feature>
<dbReference type="Proteomes" id="UP000738402">
    <property type="component" value="Unassembled WGS sequence"/>
</dbReference>